<dbReference type="AlphaFoldDB" id="A0A4R0QXS4"/>
<gene>
    <name evidence="3" type="ORF">EJ419_03015</name>
</gene>
<proteinExistence type="predicted"/>
<accession>A0A4R0QXS4</accession>
<feature type="transmembrane region" description="Helical" evidence="2">
    <location>
        <begin position="97"/>
        <end position="120"/>
    </location>
</feature>
<protein>
    <submittedName>
        <fullName evidence="3">Uncharacterized protein</fullName>
    </submittedName>
</protein>
<dbReference type="Proteomes" id="UP000291289">
    <property type="component" value="Unassembled WGS sequence"/>
</dbReference>
<comment type="caution">
    <text evidence="3">The sequence shown here is derived from an EMBL/GenBank/DDBJ whole genome shotgun (WGS) entry which is preliminary data.</text>
</comment>
<dbReference type="OrthoDB" id="3242799at2"/>
<feature type="region of interest" description="Disordered" evidence="1">
    <location>
        <begin position="1"/>
        <end position="81"/>
    </location>
</feature>
<keyword evidence="2" id="KW-0472">Membrane</keyword>
<evidence type="ECO:0000313" key="3">
    <source>
        <dbReference type="EMBL" id="TCD54460.1"/>
    </source>
</evidence>
<reference evidence="3 4" key="1">
    <citation type="submission" date="2018-12" db="EMBL/GenBank/DDBJ databases">
        <title>Alloscrdovia theropitheci sp. nov: a novel taxon from the feces of the bleeding-herat monkey (Theropithecus geleda).</title>
        <authorList>
            <person name="Modesto M."/>
        </authorList>
    </citation>
    <scope>NUCLEOTIDE SEQUENCE [LARGE SCALE GENOMIC DNA]</scope>
    <source>
        <strain evidence="3 4">GLDI4/2</strain>
    </source>
</reference>
<keyword evidence="2" id="KW-1133">Transmembrane helix</keyword>
<evidence type="ECO:0000313" key="4">
    <source>
        <dbReference type="Proteomes" id="UP000291289"/>
    </source>
</evidence>
<name>A0A4R0QXS4_9BIFI</name>
<dbReference type="EMBL" id="RXLP01000015">
    <property type="protein sequence ID" value="TCD54460.1"/>
    <property type="molecule type" value="Genomic_DNA"/>
</dbReference>
<evidence type="ECO:0000256" key="2">
    <source>
        <dbReference type="SAM" id="Phobius"/>
    </source>
</evidence>
<feature type="compositionally biased region" description="Basic and acidic residues" evidence="1">
    <location>
        <begin position="50"/>
        <end position="61"/>
    </location>
</feature>
<evidence type="ECO:0000256" key="1">
    <source>
        <dbReference type="SAM" id="MobiDB-lite"/>
    </source>
</evidence>
<dbReference type="RefSeq" id="WP_131283474.1">
    <property type="nucleotide sequence ID" value="NZ_RXLP01000015.1"/>
</dbReference>
<sequence length="282" mass="30155">MAEEDINAKKTTSVPTDSTLAEDTVSGADMDVTAEATNSTEGGTEVIDSAEVKDNADEHKAQNVTSETEEKSEQAAQLEQEAQRAVEQHNISHKYRIIAISTIFAIIVIMVVTAFGWPGWARQEATSGSSSATGQESVVTATPVALPKDASALVKILPDTVGSYARGEVKETTVWKDSEPVEEYEVTYTTGDNASEIKITFAQWTSADYAKAQYDSLISGEKGAATASGKVRVGDSETGSYEVHADASDSAKSVILWNNDTTVFQAIGPKNAVNNFYSSFPY</sequence>
<keyword evidence="2" id="KW-0812">Transmembrane</keyword>
<feature type="compositionally biased region" description="Polar residues" evidence="1">
    <location>
        <begin position="9"/>
        <end position="21"/>
    </location>
</feature>
<organism evidence="3 4">
    <name type="scientific">Alloscardovia theropitheci</name>
    <dbReference type="NCBI Taxonomy" id="2496842"/>
    <lineage>
        <taxon>Bacteria</taxon>
        <taxon>Bacillati</taxon>
        <taxon>Actinomycetota</taxon>
        <taxon>Actinomycetes</taxon>
        <taxon>Bifidobacteriales</taxon>
        <taxon>Bifidobacteriaceae</taxon>
        <taxon>Alloscardovia</taxon>
    </lineage>
</organism>
<keyword evidence="4" id="KW-1185">Reference proteome</keyword>